<protein>
    <submittedName>
        <fullName evidence="2">Putative pilus biogenesis operon protein</fullName>
    </submittedName>
</protein>
<proteinExistence type="predicted"/>
<dbReference type="Proteomes" id="UP000288758">
    <property type="component" value="Chromosome"/>
</dbReference>
<dbReference type="EMBL" id="CP034669">
    <property type="protein sequence ID" value="QAT82238.1"/>
    <property type="molecule type" value="Genomic_DNA"/>
</dbReference>
<keyword evidence="1" id="KW-0472">Membrane</keyword>
<feature type="transmembrane region" description="Helical" evidence="1">
    <location>
        <begin position="12"/>
        <end position="35"/>
    </location>
</feature>
<accession>A0A410RKB0</accession>
<reference evidence="2 3" key="1">
    <citation type="submission" date="2018-12" db="EMBL/GenBank/DDBJ databases">
        <title>Complete Genome Sequence of the Corallopyronin A producing Myxobacterium Corallococcus coralloides B035.</title>
        <authorList>
            <person name="Bouhired S.M."/>
            <person name="Rupp O."/>
            <person name="Blom J."/>
            <person name="Schaeberle T.F."/>
            <person name="Kehraus S."/>
            <person name="Schiefer A."/>
            <person name="Pfarr K."/>
            <person name="Goesmann A."/>
            <person name="Hoerauf A."/>
            <person name="Koenig G.M."/>
        </authorList>
    </citation>
    <scope>NUCLEOTIDE SEQUENCE [LARGE SCALE GENOMIC DNA]</scope>
    <source>
        <strain evidence="2 3">B035</strain>
    </source>
</reference>
<organism evidence="2 3">
    <name type="scientific">Corallococcus coralloides</name>
    <name type="common">Myxococcus coralloides</name>
    <dbReference type="NCBI Taxonomy" id="184914"/>
    <lineage>
        <taxon>Bacteria</taxon>
        <taxon>Pseudomonadati</taxon>
        <taxon>Myxococcota</taxon>
        <taxon>Myxococcia</taxon>
        <taxon>Myxococcales</taxon>
        <taxon>Cystobacterineae</taxon>
        <taxon>Myxococcaceae</taxon>
        <taxon>Corallococcus</taxon>
    </lineage>
</organism>
<gene>
    <name evidence="2" type="ORF">EJ065_0631</name>
</gene>
<evidence type="ECO:0000256" key="1">
    <source>
        <dbReference type="SAM" id="Phobius"/>
    </source>
</evidence>
<name>A0A410RKB0_CORCK</name>
<keyword evidence="1" id="KW-0812">Transmembrane</keyword>
<evidence type="ECO:0000313" key="2">
    <source>
        <dbReference type="EMBL" id="QAT82238.1"/>
    </source>
</evidence>
<dbReference type="AlphaFoldDB" id="A0A410RKB0"/>
<dbReference type="RefSeq" id="WP_128794599.1">
    <property type="nucleotide sequence ID" value="NZ_CP034669.1"/>
</dbReference>
<keyword evidence="1" id="KW-1133">Transmembrane helix</keyword>
<sequence>MRARAFTSRRGQALVETALGSMVFVTILLFGIYFAEVGALSLKVQEAANFALWEATGHVMHNPQNGVFQRSNAEALGASEAAGRYQDFDGRSGQNSGAMTFQQALARATRIQVDCEPTRPAGSPVNILGTRPQDASTAETGALAQAMDIQSEGMSCTAFTTLRAERLGNFMEPEFFKVSHRRATDPFRVCAAGRASGGRCNGRFFMLLDDWGLSSVAEGRECPLMIDSGGTCANVDYYGWAQSVYQKNGGGGGAGSALMAGVGATGGVNEDQFFMSFRGAESNYEQSIGGSHAGNQTVWETTPFVADNLSPTYRNDGRRNKWLGGVPH</sequence>
<evidence type="ECO:0000313" key="3">
    <source>
        <dbReference type="Proteomes" id="UP000288758"/>
    </source>
</evidence>